<dbReference type="AlphaFoldDB" id="F9WK43"/>
<dbReference type="Proteomes" id="UP000000702">
    <property type="component" value="Unassembled WGS sequence"/>
</dbReference>
<dbReference type="EMBL" id="CAEQ01002807">
    <property type="protein sequence ID" value="CCD17704.1"/>
    <property type="molecule type" value="Genomic_DNA"/>
</dbReference>
<reference evidence="3" key="1">
    <citation type="submission" date="2011-07" db="EMBL/GenBank/DDBJ databases">
        <title>Divergent evolution of antigenic variation in African trypanosomes.</title>
        <authorList>
            <person name="Jackson A.P."/>
            <person name="Berry A."/>
            <person name="Allison H.C."/>
            <person name="Burton P."/>
            <person name="Anderson J."/>
            <person name="Aslett M."/>
            <person name="Brown R."/>
            <person name="Corton N."/>
            <person name="Harris D."/>
            <person name="Hauser H."/>
            <person name="Gamble J."/>
            <person name="Gilderthorp R."/>
            <person name="McQuillan J."/>
            <person name="Quail M.A."/>
            <person name="Sanders M."/>
            <person name="Van Tonder A."/>
            <person name="Ginger M.L."/>
            <person name="Donelson J.E."/>
            <person name="Field M.C."/>
            <person name="Barry J.D."/>
            <person name="Berriman M."/>
            <person name="Hertz-Fowler C."/>
        </authorList>
    </citation>
    <scope>NUCLEOTIDE SEQUENCE [LARGE SCALE GENOMIC DNA]</scope>
    <source>
        <strain evidence="3">IL3000</strain>
    </source>
</reference>
<keyword evidence="3" id="KW-1185">Reference proteome</keyword>
<organism evidence="2 3">
    <name type="scientific">Trypanosoma congolense (strain IL3000)</name>
    <dbReference type="NCBI Taxonomy" id="1068625"/>
    <lineage>
        <taxon>Eukaryota</taxon>
        <taxon>Discoba</taxon>
        <taxon>Euglenozoa</taxon>
        <taxon>Kinetoplastea</taxon>
        <taxon>Metakinetoplastina</taxon>
        <taxon>Trypanosomatida</taxon>
        <taxon>Trypanosomatidae</taxon>
        <taxon>Trypanosoma</taxon>
        <taxon>Nannomonas</taxon>
    </lineage>
</organism>
<sequence length="147" mass="16829">MDSLAEARAMEPTRTQPSTELPMRRGHGRRGRDERVTKEQHMCGGLVTNVHASVYVSFLLNNKVDEGKPPPVVRYTKSNNPERSPHRRTEAHGQSGRCTVTTKRKTRTHTHMHTHTRNKQHNTFLHFTLHSVMKDIILLFTATISLT</sequence>
<gene>
    <name evidence="2" type="ORF">TCIL3000_0_24900</name>
</gene>
<evidence type="ECO:0000256" key="1">
    <source>
        <dbReference type="SAM" id="MobiDB-lite"/>
    </source>
</evidence>
<reference evidence="2 3" key="2">
    <citation type="journal article" date="2012" name="Proc. Natl. Acad. Sci. U.S.A.">
        <title>Antigenic diversity is generated by distinct evolutionary mechanisms in African trypanosome species.</title>
        <authorList>
            <person name="Jackson A.P."/>
            <person name="Berry A."/>
            <person name="Aslett M."/>
            <person name="Allison H.C."/>
            <person name="Burton P."/>
            <person name="Vavrova-Anderson J."/>
            <person name="Brown R."/>
            <person name="Browne H."/>
            <person name="Corton N."/>
            <person name="Hauser H."/>
            <person name="Gamble J."/>
            <person name="Gilderthorp R."/>
            <person name="Marcello L."/>
            <person name="McQuillan J."/>
            <person name="Otto T.D."/>
            <person name="Quail M.A."/>
            <person name="Sanders M.J."/>
            <person name="van Tonder A."/>
            <person name="Ginger M.L."/>
            <person name="Field M.C."/>
            <person name="Barry J.D."/>
            <person name="Hertz-Fowler C."/>
            <person name="Berriman M."/>
        </authorList>
    </citation>
    <scope>NUCLEOTIDE SEQUENCE [LARGE SCALE GENOMIC DNA]</scope>
    <source>
        <strain evidence="2 3">IL3000</strain>
    </source>
</reference>
<name>F9WK43_TRYCI</name>
<evidence type="ECO:0000313" key="3">
    <source>
        <dbReference type="Proteomes" id="UP000000702"/>
    </source>
</evidence>
<feature type="region of interest" description="Disordered" evidence="1">
    <location>
        <begin position="66"/>
        <end position="98"/>
    </location>
</feature>
<protein>
    <submittedName>
        <fullName evidence="2">Uncharacterized protein</fullName>
    </submittedName>
</protein>
<feature type="region of interest" description="Disordered" evidence="1">
    <location>
        <begin position="1"/>
        <end position="35"/>
    </location>
</feature>
<comment type="caution">
    <text evidence="2">The sequence shown here is derived from an EMBL/GenBank/DDBJ whole genome shotgun (WGS) entry which is preliminary data.</text>
</comment>
<evidence type="ECO:0000313" key="2">
    <source>
        <dbReference type="EMBL" id="CCD17704.1"/>
    </source>
</evidence>
<accession>F9WK43</accession>
<proteinExistence type="predicted"/>